<protein>
    <submittedName>
        <fullName evidence="1">Uncharacterized protein</fullName>
    </submittedName>
</protein>
<dbReference type="Proteomes" id="UP000574390">
    <property type="component" value="Unassembled WGS sequence"/>
</dbReference>
<name>A0A7J6T5W5_PEROL</name>
<evidence type="ECO:0000313" key="2">
    <source>
        <dbReference type="Proteomes" id="UP000574390"/>
    </source>
</evidence>
<organism evidence="1 2">
    <name type="scientific">Perkinsus olseni</name>
    <name type="common">Perkinsus atlanticus</name>
    <dbReference type="NCBI Taxonomy" id="32597"/>
    <lineage>
        <taxon>Eukaryota</taxon>
        <taxon>Sar</taxon>
        <taxon>Alveolata</taxon>
        <taxon>Perkinsozoa</taxon>
        <taxon>Perkinsea</taxon>
        <taxon>Perkinsida</taxon>
        <taxon>Perkinsidae</taxon>
        <taxon>Perkinsus</taxon>
    </lineage>
</organism>
<dbReference type="AlphaFoldDB" id="A0A7J6T5W5"/>
<comment type="caution">
    <text evidence="1">The sequence shown here is derived from an EMBL/GenBank/DDBJ whole genome shotgun (WGS) entry which is preliminary data.</text>
</comment>
<feature type="non-terminal residue" evidence="1">
    <location>
        <position position="1"/>
    </location>
</feature>
<proteinExistence type="predicted"/>
<gene>
    <name evidence="1" type="ORF">FOZ62_021208</name>
</gene>
<accession>A0A7J6T5W5</accession>
<sequence length="169" mass="18254">TASEEEQPAGMEPLEMDVSACDEKSLVGSLASLSGNAPTDRFTEIKIVGCGPAEVIDCAERQLKLASEAVRASPGLFGGIEEVVVEGGVMEGCPTMHDVKEPYPEEHGDMPYPGEPTYPMPGFNGTHYPEDYSAQQPMNLAFSLQGEMDQLGIRRVLERVFGPHAHMET</sequence>
<evidence type="ECO:0000313" key="1">
    <source>
        <dbReference type="EMBL" id="KAF4740608.1"/>
    </source>
</evidence>
<reference evidence="1 2" key="1">
    <citation type="submission" date="2020-04" db="EMBL/GenBank/DDBJ databases">
        <title>Perkinsus olseni comparative genomics.</title>
        <authorList>
            <person name="Bogema D.R."/>
        </authorList>
    </citation>
    <scope>NUCLEOTIDE SEQUENCE [LARGE SCALE GENOMIC DNA]</scope>
    <source>
        <strain evidence="1">ATCC PRA-205</strain>
    </source>
</reference>
<dbReference type="EMBL" id="JABANM010009616">
    <property type="protein sequence ID" value="KAF4740608.1"/>
    <property type="molecule type" value="Genomic_DNA"/>
</dbReference>
<feature type="non-terminal residue" evidence="1">
    <location>
        <position position="169"/>
    </location>
</feature>